<keyword evidence="2" id="KW-1185">Reference proteome</keyword>
<evidence type="ECO:0000313" key="2">
    <source>
        <dbReference type="Proteomes" id="UP001631969"/>
    </source>
</evidence>
<accession>A0ACC7P398</accession>
<proteinExistence type="predicted"/>
<sequence length="479" mass="54363">MEEVKTEELRIFHADEVIRDHEIVDAIEMGKALAADSTYINGLLDKARSCRGLTHQEAAVLLHVRDEGIWSRIFAAAKEIKEKIYGKRIVIFAPLYVSNYCVNNCDYCGYKHSNTDFKRRKLTMEELEKEVEVLQSLGHKRIALEVGEDPKNCSMEYILECIRKIYSVKVNNGSIRRINVNIAATTVEDYEKLRDAEIGTYILFQESYHKPTYEKHHPQGPKHDYNWHTTAMHRAMQGGIDDVGVGVLYGLYDYKFETIAMLMHAEHLEESFGVGPHTVSVPRMRAAEGVNLDTYPHLVSDEEFKQVVAVLRLAVPYAGMILSTREEAGFRDEVLALGVSQISAGSCTGVGGYVEEYRLHNQDEKPQFEIGDHRSPMEIVKSLCEGGYLPSYCTACYREGRTGDRFMRLAKSGQIQNVCEPNALLTFKEFLLDYGDEEAKELGNRVIEESLKGIPKEAARKAAVSRMERIEAGERDLRF</sequence>
<reference evidence="1" key="1">
    <citation type="submission" date="2024-12" db="EMBL/GenBank/DDBJ databases">
        <authorList>
            <person name="Wu N."/>
        </authorList>
    </citation>
    <scope>NUCLEOTIDE SEQUENCE</scope>
    <source>
        <strain evidence="1">P15</strain>
    </source>
</reference>
<comment type="caution">
    <text evidence="1">The sequence shown here is derived from an EMBL/GenBank/DDBJ whole genome shotgun (WGS) entry which is preliminary data.</text>
</comment>
<name>A0ACC7P398_9BACL</name>
<organism evidence="1 2">
    <name type="scientific">Paenibacillus mesotrionivorans</name>
    <dbReference type="NCBI Taxonomy" id="3160968"/>
    <lineage>
        <taxon>Bacteria</taxon>
        <taxon>Bacillati</taxon>
        <taxon>Bacillota</taxon>
        <taxon>Bacilli</taxon>
        <taxon>Bacillales</taxon>
        <taxon>Paenibacillaceae</taxon>
        <taxon>Paenibacillus</taxon>
    </lineage>
</organism>
<protein>
    <submittedName>
        <fullName evidence="1">[FeFe] hydrogenase H-cluster radical SAM maturase HydG</fullName>
    </submittedName>
</protein>
<dbReference type="EMBL" id="JBJURJ010000017">
    <property type="protein sequence ID" value="MFM9331147.1"/>
    <property type="molecule type" value="Genomic_DNA"/>
</dbReference>
<gene>
    <name evidence="1" type="primary">hydG</name>
    <name evidence="1" type="ORF">ACI1P1_22900</name>
</gene>
<dbReference type="Proteomes" id="UP001631969">
    <property type="component" value="Unassembled WGS sequence"/>
</dbReference>
<evidence type="ECO:0000313" key="1">
    <source>
        <dbReference type="EMBL" id="MFM9331147.1"/>
    </source>
</evidence>